<dbReference type="InterPro" id="IPR032466">
    <property type="entry name" value="Metal_Hydrolase"/>
</dbReference>
<dbReference type="Pfam" id="PF04909">
    <property type="entry name" value="Amidohydro_2"/>
    <property type="match status" value="1"/>
</dbReference>
<evidence type="ECO:0000256" key="1">
    <source>
        <dbReference type="ARBA" id="ARBA00038310"/>
    </source>
</evidence>
<protein>
    <submittedName>
        <fullName evidence="3">Amidohydrolase</fullName>
    </submittedName>
</protein>
<evidence type="ECO:0000313" key="3">
    <source>
        <dbReference type="EMBL" id="PCE39705.1"/>
    </source>
</evidence>
<sequence length="369" mass="39524">MAWPTAVSAAGPAVSPNGADLEPIFDPDQAFIDAHHHLWAKGREGLVALSGRPRFLFDDLLREAAGHRLIASVYINSTTSYRADGPVDFRGVGETEFANGQAAASASGLFGPARVGAALVAGVTCQIGDRLKPVLEAHLAAGNGRLRGVRQNAAWDADASIIGGVINSPPGLYRSDAFRAGFRHIGPLGLSFDAFLLSPQLSDVIDLARAFPDTTIVLNHMGNPVGTGRYAGKMKERFPIWKRDLQALAKMPRVYVKIGGLGAHLAEFKSYRSDPPAHSKQIAAEWRPYMETAIEIFGVHRCMFESNYPVESGTGSYRTIVNALKRVAAPFSAEERQALFVGAAADCYRLDLAALPALSSDRGTTPRAS</sequence>
<comment type="similarity">
    <text evidence="1">Belongs to the metallo-dependent hydrolases superfamily.</text>
</comment>
<dbReference type="Gene3D" id="3.20.20.140">
    <property type="entry name" value="Metal-dependent hydrolases"/>
    <property type="match status" value="1"/>
</dbReference>
<evidence type="ECO:0000313" key="4">
    <source>
        <dbReference type="Proteomes" id="UP000218934"/>
    </source>
</evidence>
<organism evidence="3 4">
    <name type="scientific">Rhizorhabdus dicambivorans</name>
    <dbReference type="NCBI Taxonomy" id="1850238"/>
    <lineage>
        <taxon>Bacteria</taxon>
        <taxon>Pseudomonadati</taxon>
        <taxon>Pseudomonadota</taxon>
        <taxon>Alphaproteobacteria</taxon>
        <taxon>Sphingomonadales</taxon>
        <taxon>Sphingomonadaceae</taxon>
        <taxon>Rhizorhabdus</taxon>
    </lineage>
</organism>
<proteinExistence type="inferred from homology"/>
<keyword evidence="3" id="KW-0378">Hydrolase</keyword>
<dbReference type="KEGG" id="rdi:CMV14_16150"/>
<dbReference type="InterPro" id="IPR052350">
    <property type="entry name" value="Metallo-dep_Lactonases"/>
</dbReference>
<dbReference type="Proteomes" id="UP000218934">
    <property type="component" value="Unassembled WGS sequence"/>
</dbReference>
<name>A0A2A4FLT6_9SPHN</name>
<accession>A0A2A4FLT6</accession>
<dbReference type="SUPFAM" id="SSF51556">
    <property type="entry name" value="Metallo-dependent hydrolases"/>
    <property type="match status" value="1"/>
</dbReference>
<dbReference type="EMBL" id="NWUF01000051">
    <property type="protein sequence ID" value="PCE39705.1"/>
    <property type="molecule type" value="Genomic_DNA"/>
</dbReference>
<feature type="domain" description="Amidohydrolase-related" evidence="2">
    <location>
        <begin position="32"/>
        <end position="350"/>
    </location>
</feature>
<dbReference type="GO" id="GO:0016787">
    <property type="term" value="F:hydrolase activity"/>
    <property type="evidence" value="ECO:0007669"/>
    <property type="project" value="UniProtKB-KW"/>
</dbReference>
<dbReference type="PANTHER" id="PTHR43569:SF1">
    <property type="entry name" value="BLL3371 PROTEIN"/>
    <property type="match status" value="1"/>
</dbReference>
<dbReference type="PANTHER" id="PTHR43569">
    <property type="entry name" value="AMIDOHYDROLASE"/>
    <property type="match status" value="1"/>
</dbReference>
<dbReference type="AlphaFoldDB" id="A0A2A4FLT6"/>
<reference evidence="3 4" key="1">
    <citation type="submission" date="2017-09" db="EMBL/GenBank/DDBJ databases">
        <title>The Catabolism of 3,6-Dichlorosalicylic acid is Initiated by the Cytochrome P450 Monooxygenase DsmABC in Rhizorhabdus dicambivorans Ndbn-20.</title>
        <authorList>
            <person name="Na L."/>
        </authorList>
    </citation>
    <scope>NUCLEOTIDE SEQUENCE [LARGE SCALE GENOMIC DNA]</scope>
    <source>
        <strain evidence="3 4">Ndbn-20m</strain>
    </source>
</reference>
<evidence type="ECO:0000259" key="2">
    <source>
        <dbReference type="Pfam" id="PF04909"/>
    </source>
</evidence>
<keyword evidence="4" id="KW-1185">Reference proteome</keyword>
<dbReference type="OrthoDB" id="9787654at2"/>
<comment type="caution">
    <text evidence="3">The sequence shown here is derived from an EMBL/GenBank/DDBJ whole genome shotgun (WGS) entry which is preliminary data.</text>
</comment>
<gene>
    <name evidence="3" type="ORF">COO09_24115</name>
</gene>
<dbReference type="InterPro" id="IPR006680">
    <property type="entry name" value="Amidohydro-rel"/>
</dbReference>